<dbReference type="Pfam" id="PF10225">
    <property type="entry name" value="NEMP"/>
    <property type="match status" value="1"/>
</dbReference>
<accession>A0ABM4CX73</accession>
<gene>
    <name evidence="11" type="primary">LOC100199498</name>
</gene>
<comment type="subcellular location">
    <subcellularLocation>
        <location evidence="1">Nucleus inner membrane</location>
        <topology evidence="1">Multi-pass membrane protein</topology>
        <orientation evidence="1">Nucleoplasmic side</orientation>
    </subcellularLocation>
</comment>
<evidence type="ECO:0000256" key="7">
    <source>
        <dbReference type="ARBA" id="ARBA00023242"/>
    </source>
</evidence>
<evidence type="ECO:0000256" key="6">
    <source>
        <dbReference type="ARBA" id="ARBA00023136"/>
    </source>
</evidence>
<reference evidence="11" key="1">
    <citation type="submission" date="2025-08" db="UniProtKB">
        <authorList>
            <consortium name="RefSeq"/>
        </authorList>
    </citation>
    <scope>IDENTIFICATION</scope>
</reference>
<evidence type="ECO:0000256" key="8">
    <source>
        <dbReference type="SAM" id="MobiDB-lite"/>
    </source>
</evidence>
<keyword evidence="3 9" id="KW-0812">Transmembrane</keyword>
<keyword evidence="4" id="KW-0732">Signal</keyword>
<evidence type="ECO:0000256" key="3">
    <source>
        <dbReference type="ARBA" id="ARBA00022692"/>
    </source>
</evidence>
<protein>
    <submittedName>
        <fullName evidence="11">Nuclear envelope integral membrane protein 1 isoform X3</fullName>
    </submittedName>
</protein>
<evidence type="ECO:0000256" key="5">
    <source>
        <dbReference type="ARBA" id="ARBA00022989"/>
    </source>
</evidence>
<keyword evidence="10" id="KW-1185">Reference proteome</keyword>
<keyword evidence="5 9" id="KW-1133">Transmembrane helix</keyword>
<evidence type="ECO:0000313" key="10">
    <source>
        <dbReference type="Proteomes" id="UP001652625"/>
    </source>
</evidence>
<keyword evidence="7" id="KW-0539">Nucleus</keyword>
<evidence type="ECO:0000313" key="11">
    <source>
        <dbReference type="RefSeq" id="XP_065666546.1"/>
    </source>
</evidence>
<dbReference type="GeneID" id="100199498"/>
<feature type="transmembrane region" description="Helical" evidence="9">
    <location>
        <begin position="250"/>
        <end position="268"/>
    </location>
</feature>
<feature type="region of interest" description="Disordered" evidence="8">
    <location>
        <begin position="429"/>
        <end position="462"/>
    </location>
</feature>
<feature type="transmembrane region" description="Helical" evidence="9">
    <location>
        <begin position="191"/>
        <end position="211"/>
    </location>
</feature>
<dbReference type="RefSeq" id="XP_065666546.1">
    <property type="nucleotide sequence ID" value="XM_065810474.1"/>
</dbReference>
<evidence type="ECO:0000256" key="2">
    <source>
        <dbReference type="ARBA" id="ARBA00005748"/>
    </source>
</evidence>
<feature type="compositionally biased region" description="Low complexity" evidence="8">
    <location>
        <begin position="451"/>
        <end position="462"/>
    </location>
</feature>
<comment type="similarity">
    <text evidence="2">Belongs to the NEMP family.</text>
</comment>
<dbReference type="InterPro" id="IPR019358">
    <property type="entry name" value="NEMP_fam"/>
</dbReference>
<proteinExistence type="inferred from homology"/>
<name>A0ABM4CX73_HYDVU</name>
<evidence type="ECO:0000256" key="1">
    <source>
        <dbReference type="ARBA" id="ARBA00004575"/>
    </source>
</evidence>
<feature type="transmembrane region" description="Helical" evidence="9">
    <location>
        <begin position="161"/>
        <end position="185"/>
    </location>
</feature>
<feature type="transmembrane region" description="Helical" evidence="9">
    <location>
        <begin position="131"/>
        <end position="149"/>
    </location>
</feature>
<organism evidence="10 11">
    <name type="scientific">Hydra vulgaris</name>
    <name type="common">Hydra</name>
    <name type="synonym">Hydra attenuata</name>
    <dbReference type="NCBI Taxonomy" id="6087"/>
    <lineage>
        <taxon>Eukaryota</taxon>
        <taxon>Metazoa</taxon>
        <taxon>Cnidaria</taxon>
        <taxon>Hydrozoa</taxon>
        <taxon>Hydroidolina</taxon>
        <taxon>Anthoathecata</taxon>
        <taxon>Aplanulata</taxon>
        <taxon>Hydridae</taxon>
        <taxon>Hydra</taxon>
    </lineage>
</organism>
<feature type="region of interest" description="Disordered" evidence="8">
    <location>
        <begin position="392"/>
        <end position="411"/>
    </location>
</feature>
<dbReference type="PANTHER" id="PTHR13598:SF1">
    <property type="entry name" value="AT07567P-RELATED"/>
    <property type="match status" value="1"/>
</dbReference>
<feature type="compositionally biased region" description="Low complexity" evidence="8">
    <location>
        <begin position="429"/>
        <end position="439"/>
    </location>
</feature>
<dbReference type="PANTHER" id="PTHR13598">
    <property type="entry name" value="AT07567P-RELATED"/>
    <property type="match status" value="1"/>
</dbReference>
<keyword evidence="6 9" id="KW-0472">Membrane</keyword>
<evidence type="ECO:0000256" key="9">
    <source>
        <dbReference type="SAM" id="Phobius"/>
    </source>
</evidence>
<dbReference type="Proteomes" id="UP001652625">
    <property type="component" value="Chromosome 11"/>
</dbReference>
<evidence type="ECO:0000256" key="4">
    <source>
        <dbReference type="ARBA" id="ARBA00022729"/>
    </source>
</evidence>
<sequence length="462" mass="53464">MFKKEMNLGQVFFLCYQFCFYQFLSAEAHLRLLERAGVTTFYKSDEWFKYPKINVGLVNIFASSSIIIESKEKIFTIVTKNETENETWFHTLFKSKGSKKLVQKISPFDDFIFKFQFEGGQNKEAKIETSFYVMDSMNIGYFLFGCLLFKFAKKLSRSTIFHYTSGATAGVLLTWCFVLFILYKFMPMKKYLTGLIVTISGAGVYFTQKILDNAFYLITKFPYHVLTLSAVSAMIALAILYYYGPPSNERALNLLQWFLQLTAVYLVYQSSYCKKVSITFVTILVGSSFVNLKSMLCKGFSKILPRKYCYLLHRVPKHRFLTLEEYEAQGVLETQKSLKELRMFCSSPTCNSWDFVAKLKYPKRFARFIKSGDHITTDELEAYDNTDEIDYESDEKESHNVNTKSDWHHSANDSCLKDPKLFNVTKFNSSSSLKNSSKSNVHEDSDDSIDGEISWISEKSDF</sequence>
<feature type="transmembrane region" description="Helical" evidence="9">
    <location>
        <begin position="223"/>
        <end position="244"/>
    </location>
</feature>